<name>A0A916ZAF5_9BACL</name>
<dbReference type="Proteomes" id="UP000612456">
    <property type="component" value="Unassembled WGS sequence"/>
</dbReference>
<evidence type="ECO:0000313" key="2">
    <source>
        <dbReference type="EMBL" id="GGD84127.1"/>
    </source>
</evidence>
<protein>
    <recommendedName>
        <fullName evidence="1">NADPH-dependent reductive aminase-like C-terminal domain-containing protein</fullName>
    </recommendedName>
</protein>
<dbReference type="EMBL" id="BMHP01000003">
    <property type="protein sequence ID" value="GGD84127.1"/>
    <property type="molecule type" value="Genomic_DNA"/>
</dbReference>
<organism evidence="2 3">
    <name type="scientific">Paenibacillus nasutitermitis</name>
    <dbReference type="NCBI Taxonomy" id="1652958"/>
    <lineage>
        <taxon>Bacteria</taxon>
        <taxon>Bacillati</taxon>
        <taxon>Bacillota</taxon>
        <taxon>Bacilli</taxon>
        <taxon>Bacillales</taxon>
        <taxon>Paenibacillaceae</taxon>
        <taxon>Paenibacillus</taxon>
    </lineage>
</organism>
<proteinExistence type="predicted"/>
<comment type="caution">
    <text evidence="2">The sequence shown here is derived from an EMBL/GenBank/DDBJ whole genome shotgun (WGS) entry which is preliminary data.</text>
</comment>
<evidence type="ECO:0000259" key="1">
    <source>
        <dbReference type="Pfam" id="PF21761"/>
    </source>
</evidence>
<dbReference type="InterPro" id="IPR048666">
    <property type="entry name" value="RedAm-like_C"/>
</dbReference>
<gene>
    <name evidence="2" type="ORF">GCM10010911_47980</name>
</gene>
<sequence length="50" mass="5578">MENIINAAEHHGIDVSFLSLVKAVAQREIDKGYRSDAVSRITELLRNPTV</sequence>
<dbReference type="Pfam" id="PF21761">
    <property type="entry name" value="RedAm-like_C"/>
    <property type="match status" value="1"/>
</dbReference>
<accession>A0A916ZAF5</accession>
<dbReference type="AlphaFoldDB" id="A0A916ZAF5"/>
<evidence type="ECO:0000313" key="3">
    <source>
        <dbReference type="Proteomes" id="UP000612456"/>
    </source>
</evidence>
<dbReference type="Gene3D" id="1.10.1040.10">
    <property type="entry name" value="N-(1-d-carboxylethyl)-l-norvaline Dehydrogenase, domain 2"/>
    <property type="match status" value="1"/>
</dbReference>
<dbReference type="RefSeq" id="WP_373288868.1">
    <property type="nucleotide sequence ID" value="NZ_BMHP01000003.1"/>
</dbReference>
<dbReference type="InterPro" id="IPR013328">
    <property type="entry name" value="6PGD_dom2"/>
</dbReference>
<keyword evidence="3" id="KW-1185">Reference proteome</keyword>
<reference evidence="2" key="1">
    <citation type="journal article" date="2014" name="Int. J. Syst. Evol. Microbiol.">
        <title>Complete genome sequence of Corynebacterium casei LMG S-19264T (=DSM 44701T), isolated from a smear-ripened cheese.</title>
        <authorList>
            <consortium name="US DOE Joint Genome Institute (JGI-PGF)"/>
            <person name="Walter F."/>
            <person name="Albersmeier A."/>
            <person name="Kalinowski J."/>
            <person name="Ruckert C."/>
        </authorList>
    </citation>
    <scope>NUCLEOTIDE SEQUENCE</scope>
    <source>
        <strain evidence="2">CGMCC 1.15178</strain>
    </source>
</reference>
<feature type="domain" description="NADPH-dependent reductive aminase-like C-terminal" evidence="1">
    <location>
        <begin position="1"/>
        <end position="46"/>
    </location>
</feature>
<reference evidence="2" key="2">
    <citation type="submission" date="2020-09" db="EMBL/GenBank/DDBJ databases">
        <authorList>
            <person name="Sun Q."/>
            <person name="Zhou Y."/>
        </authorList>
    </citation>
    <scope>NUCLEOTIDE SEQUENCE</scope>
    <source>
        <strain evidence="2">CGMCC 1.15178</strain>
    </source>
</reference>